<comment type="caution">
    <text evidence="2">The sequence shown here is derived from an EMBL/GenBank/DDBJ whole genome shotgun (WGS) entry which is preliminary data.</text>
</comment>
<dbReference type="EMBL" id="JBBAXC010000013">
    <property type="protein sequence ID" value="MEI5908427.1"/>
    <property type="molecule type" value="Genomic_DNA"/>
</dbReference>
<accession>A0ABU8HGY8</accession>
<sequence length="78" mass="8911">MFKKHISKGENMVSTMIITIAILTIIFTNWYPVLYLMAFSLFISVSLFHSSKKDIFFNIVGLVLLIGFIYGIDIFVNA</sequence>
<gene>
    <name evidence="2" type="ORF">WAK64_15360</name>
</gene>
<reference evidence="2 3" key="1">
    <citation type="journal article" date="2018" name="J. Microbiol.">
        <title>Bacillus spongiae sp. nov., isolated from sponge of Jeju Island.</title>
        <authorList>
            <person name="Lee G.E."/>
            <person name="Im W.T."/>
            <person name="Park J.S."/>
        </authorList>
    </citation>
    <scope>NUCLEOTIDE SEQUENCE [LARGE SCALE GENOMIC DNA]</scope>
    <source>
        <strain evidence="2 3">135PIL107-10</strain>
    </source>
</reference>
<proteinExistence type="predicted"/>
<feature type="transmembrane region" description="Helical" evidence="1">
    <location>
        <begin position="12"/>
        <end position="43"/>
    </location>
</feature>
<keyword evidence="3" id="KW-1185">Reference proteome</keyword>
<keyword evidence="1" id="KW-0472">Membrane</keyword>
<protein>
    <recommendedName>
        <fullName evidence="4">DUF3953 domain-containing protein</fullName>
    </recommendedName>
</protein>
<name>A0ABU8HGY8_9BACI</name>
<feature type="transmembrane region" description="Helical" evidence="1">
    <location>
        <begin position="55"/>
        <end position="76"/>
    </location>
</feature>
<organism evidence="2 3">
    <name type="scientific">Bacillus spongiae</name>
    <dbReference type="NCBI Taxonomy" id="2683610"/>
    <lineage>
        <taxon>Bacteria</taxon>
        <taxon>Bacillati</taxon>
        <taxon>Bacillota</taxon>
        <taxon>Bacilli</taxon>
        <taxon>Bacillales</taxon>
        <taxon>Bacillaceae</taxon>
        <taxon>Bacillus</taxon>
    </lineage>
</organism>
<evidence type="ECO:0000256" key="1">
    <source>
        <dbReference type="SAM" id="Phobius"/>
    </source>
</evidence>
<keyword evidence="1" id="KW-0812">Transmembrane</keyword>
<keyword evidence="1" id="KW-1133">Transmembrane helix</keyword>
<dbReference type="RefSeq" id="WP_336587879.1">
    <property type="nucleotide sequence ID" value="NZ_JBBAXC010000013.1"/>
</dbReference>
<dbReference type="Proteomes" id="UP001312865">
    <property type="component" value="Unassembled WGS sequence"/>
</dbReference>
<evidence type="ECO:0000313" key="3">
    <source>
        <dbReference type="Proteomes" id="UP001312865"/>
    </source>
</evidence>
<evidence type="ECO:0008006" key="4">
    <source>
        <dbReference type="Google" id="ProtNLM"/>
    </source>
</evidence>
<evidence type="ECO:0000313" key="2">
    <source>
        <dbReference type="EMBL" id="MEI5908427.1"/>
    </source>
</evidence>